<dbReference type="PANTHER" id="PTHR30055">
    <property type="entry name" value="HTH-TYPE TRANSCRIPTIONAL REGULATOR RUTR"/>
    <property type="match status" value="1"/>
</dbReference>
<keyword evidence="3" id="KW-0804">Transcription</keyword>
<dbReference type="SUPFAM" id="SSF48498">
    <property type="entry name" value="Tetracyclin repressor-like, C-terminal domain"/>
    <property type="match status" value="1"/>
</dbReference>
<dbReference type="InterPro" id="IPR009057">
    <property type="entry name" value="Homeodomain-like_sf"/>
</dbReference>
<organism evidence="6 7">
    <name type="scientific">Rhodonellum ikkaensis</name>
    <dbReference type="NCBI Taxonomy" id="336829"/>
    <lineage>
        <taxon>Bacteria</taxon>
        <taxon>Pseudomonadati</taxon>
        <taxon>Bacteroidota</taxon>
        <taxon>Cytophagia</taxon>
        <taxon>Cytophagales</taxon>
        <taxon>Cytophagaceae</taxon>
        <taxon>Rhodonellum</taxon>
    </lineage>
</organism>
<dbReference type="PROSITE" id="PS50977">
    <property type="entry name" value="HTH_TETR_2"/>
    <property type="match status" value="1"/>
</dbReference>
<sequence length="233" mass="26892">MGAQERQQKEKVILESAIKLFISKGFHQTKMDEVAKGAKISKGLTYFYFKNKEDLYMAVTKLAFENLKGIFKEVNKVKGRSGMEMINELVLKYIDFTQENKMYYACILNFMGIMNLYNDESLRSNIDPLILESVHFQKLLEIHHDSGKIGIQIVSQGIKDGSIRPELQPDITFYTLWSMMIGYERLIGPVTYEGKEIKINIDNWKPGFIKLMQDMLKGTIQAQRPQIVQGSLF</sequence>
<protein>
    <submittedName>
        <fullName evidence="6">Transcriptional regulator, TetR family</fullName>
    </submittedName>
</protein>
<dbReference type="Pfam" id="PF00440">
    <property type="entry name" value="TetR_N"/>
    <property type="match status" value="1"/>
</dbReference>
<accession>A0A1H3TKL8</accession>
<evidence type="ECO:0000259" key="5">
    <source>
        <dbReference type="PROSITE" id="PS50977"/>
    </source>
</evidence>
<evidence type="ECO:0000256" key="2">
    <source>
        <dbReference type="ARBA" id="ARBA00023125"/>
    </source>
</evidence>
<dbReference type="EMBL" id="FNQC01000018">
    <property type="protein sequence ID" value="SDZ50408.1"/>
    <property type="molecule type" value="Genomic_DNA"/>
</dbReference>
<dbReference type="SUPFAM" id="SSF46689">
    <property type="entry name" value="Homeodomain-like"/>
    <property type="match status" value="1"/>
</dbReference>
<keyword evidence="2 4" id="KW-0238">DNA-binding</keyword>
<gene>
    <name evidence="6" type="ORF">SAMN05444412_11846</name>
</gene>
<name>A0A1H3TKL8_9BACT</name>
<evidence type="ECO:0000313" key="7">
    <source>
        <dbReference type="Proteomes" id="UP000199663"/>
    </source>
</evidence>
<comment type="caution">
    <text evidence="6">The sequence shown here is derived from an EMBL/GenBank/DDBJ whole genome shotgun (WGS) entry which is preliminary data.</text>
</comment>
<keyword evidence="1" id="KW-0805">Transcription regulation</keyword>
<reference evidence="6 7" key="1">
    <citation type="submission" date="2016-10" db="EMBL/GenBank/DDBJ databases">
        <authorList>
            <person name="Varghese N."/>
            <person name="Submissions S."/>
        </authorList>
    </citation>
    <scope>NUCLEOTIDE SEQUENCE [LARGE SCALE GENOMIC DNA]</scope>
    <source>
        <strain evidence="6 7">DSM 17997</strain>
    </source>
</reference>
<evidence type="ECO:0000313" key="6">
    <source>
        <dbReference type="EMBL" id="SDZ50408.1"/>
    </source>
</evidence>
<dbReference type="InterPro" id="IPR050109">
    <property type="entry name" value="HTH-type_TetR-like_transc_reg"/>
</dbReference>
<feature type="domain" description="HTH tetR-type" evidence="5">
    <location>
        <begin position="7"/>
        <end position="67"/>
    </location>
</feature>
<dbReference type="PRINTS" id="PR00455">
    <property type="entry name" value="HTHTETR"/>
</dbReference>
<evidence type="ECO:0000256" key="4">
    <source>
        <dbReference type="PROSITE-ProRule" id="PRU00335"/>
    </source>
</evidence>
<evidence type="ECO:0000256" key="3">
    <source>
        <dbReference type="ARBA" id="ARBA00023163"/>
    </source>
</evidence>
<dbReference type="RefSeq" id="WP_019600056.1">
    <property type="nucleotide sequence ID" value="NZ_FNQC01000018.1"/>
</dbReference>
<dbReference type="Proteomes" id="UP000199663">
    <property type="component" value="Unassembled WGS sequence"/>
</dbReference>
<dbReference type="Gene3D" id="1.10.357.10">
    <property type="entry name" value="Tetracycline Repressor, domain 2"/>
    <property type="match status" value="1"/>
</dbReference>
<dbReference type="InterPro" id="IPR001647">
    <property type="entry name" value="HTH_TetR"/>
</dbReference>
<proteinExistence type="predicted"/>
<keyword evidence="7" id="KW-1185">Reference proteome</keyword>
<feature type="DNA-binding region" description="H-T-H motif" evidence="4">
    <location>
        <begin position="30"/>
        <end position="49"/>
    </location>
</feature>
<evidence type="ECO:0000256" key="1">
    <source>
        <dbReference type="ARBA" id="ARBA00023015"/>
    </source>
</evidence>
<dbReference type="InterPro" id="IPR036271">
    <property type="entry name" value="Tet_transcr_reg_TetR-rel_C_sf"/>
</dbReference>
<dbReference type="PANTHER" id="PTHR30055:SF234">
    <property type="entry name" value="HTH-TYPE TRANSCRIPTIONAL REGULATOR BETI"/>
    <property type="match status" value="1"/>
</dbReference>